<keyword evidence="1" id="KW-0472">Membrane</keyword>
<keyword evidence="1" id="KW-0812">Transmembrane</keyword>
<feature type="transmembrane region" description="Helical" evidence="1">
    <location>
        <begin position="7"/>
        <end position="28"/>
    </location>
</feature>
<accession>A0ABW5QJI8</accession>
<dbReference type="InterPro" id="IPR000073">
    <property type="entry name" value="AB_hydrolase_1"/>
</dbReference>
<gene>
    <name evidence="3" type="ORF">ACFSX5_08460</name>
</gene>
<dbReference type="Gene3D" id="3.40.50.1820">
    <property type="entry name" value="alpha/beta hydrolase"/>
    <property type="match status" value="1"/>
</dbReference>
<sequence length="320" mass="33810">MLTSRKLITWVLGGATFLVCGYLVVGSWQGARILEQTLRVGAATVQNSGWPAPERPEDIGYEGDPNAAFGYSFETVGIDGELGSMPAWLVPAANSDSAKPWAIFVHGIGGRRENGYRFLPTLHEAGLPVLLISYRNNSDAPADPSGLYAFGLTEWRDLEAAVNYAVAAGAPSVVLVAESMGGGIAGQFLQRSDSATAVSAVVLDAAANDFAGILAAQMQQMKLPLAPWLAQGALWFSGITAPIRLADAETVGTFAGFDGPLFLSHGSTDRVVPVSSSDVLVAQRQGVTSYLRTEADHIQSWHADPARYDANLSAFLLAVD</sequence>
<keyword evidence="4" id="KW-1185">Reference proteome</keyword>
<dbReference type="GO" id="GO:0016787">
    <property type="term" value="F:hydrolase activity"/>
    <property type="evidence" value="ECO:0007669"/>
    <property type="project" value="UniProtKB-KW"/>
</dbReference>
<organism evidence="3 4">
    <name type="scientific">Devosia albogilva</name>
    <dbReference type="NCBI Taxonomy" id="429726"/>
    <lineage>
        <taxon>Bacteria</taxon>
        <taxon>Pseudomonadati</taxon>
        <taxon>Pseudomonadota</taxon>
        <taxon>Alphaproteobacteria</taxon>
        <taxon>Hyphomicrobiales</taxon>
        <taxon>Devosiaceae</taxon>
        <taxon>Devosia</taxon>
    </lineage>
</organism>
<reference evidence="4" key="1">
    <citation type="journal article" date="2019" name="Int. J. Syst. Evol. Microbiol.">
        <title>The Global Catalogue of Microorganisms (GCM) 10K type strain sequencing project: providing services to taxonomists for standard genome sequencing and annotation.</title>
        <authorList>
            <consortium name="The Broad Institute Genomics Platform"/>
            <consortium name="The Broad Institute Genome Sequencing Center for Infectious Disease"/>
            <person name="Wu L."/>
            <person name="Ma J."/>
        </authorList>
    </citation>
    <scope>NUCLEOTIDE SEQUENCE [LARGE SCALE GENOMIC DNA]</scope>
    <source>
        <strain evidence="4">CCM 7427</strain>
    </source>
</reference>
<dbReference type="InterPro" id="IPR029058">
    <property type="entry name" value="AB_hydrolase_fold"/>
</dbReference>
<evidence type="ECO:0000313" key="4">
    <source>
        <dbReference type="Proteomes" id="UP001597521"/>
    </source>
</evidence>
<evidence type="ECO:0000259" key="2">
    <source>
        <dbReference type="Pfam" id="PF00561"/>
    </source>
</evidence>
<protein>
    <submittedName>
        <fullName evidence="3">Alpha/beta hydrolase</fullName>
    </submittedName>
</protein>
<dbReference type="RefSeq" id="WP_386832836.1">
    <property type="nucleotide sequence ID" value="NZ_JBHUNP010000001.1"/>
</dbReference>
<dbReference type="Proteomes" id="UP001597521">
    <property type="component" value="Unassembled WGS sequence"/>
</dbReference>
<dbReference type="Pfam" id="PF00561">
    <property type="entry name" value="Abhydrolase_1"/>
    <property type="match status" value="1"/>
</dbReference>
<name>A0ABW5QJI8_9HYPH</name>
<keyword evidence="1" id="KW-1133">Transmembrane helix</keyword>
<comment type="caution">
    <text evidence="3">The sequence shown here is derived from an EMBL/GenBank/DDBJ whole genome shotgun (WGS) entry which is preliminary data.</text>
</comment>
<dbReference type="EMBL" id="JBHUNP010000001">
    <property type="protein sequence ID" value="MFD2647820.1"/>
    <property type="molecule type" value="Genomic_DNA"/>
</dbReference>
<evidence type="ECO:0000313" key="3">
    <source>
        <dbReference type="EMBL" id="MFD2647820.1"/>
    </source>
</evidence>
<feature type="domain" description="AB hydrolase-1" evidence="2">
    <location>
        <begin position="103"/>
        <end position="224"/>
    </location>
</feature>
<proteinExistence type="predicted"/>
<dbReference type="SUPFAM" id="SSF53474">
    <property type="entry name" value="alpha/beta-Hydrolases"/>
    <property type="match status" value="1"/>
</dbReference>
<keyword evidence="3" id="KW-0378">Hydrolase</keyword>
<evidence type="ECO:0000256" key="1">
    <source>
        <dbReference type="SAM" id="Phobius"/>
    </source>
</evidence>